<evidence type="ECO:0000313" key="3">
    <source>
        <dbReference type="Proteomes" id="UP000076567"/>
    </source>
</evidence>
<dbReference type="OrthoDB" id="3457556at2"/>
<keyword evidence="1" id="KW-0472">Membrane</keyword>
<evidence type="ECO:0000313" key="2">
    <source>
        <dbReference type="EMBL" id="KZE64005.1"/>
    </source>
</evidence>
<protein>
    <recommendedName>
        <fullName evidence="4">Multidrug resistance efflux transporter family protein</fullName>
    </recommendedName>
</protein>
<feature type="transmembrane region" description="Helical" evidence="1">
    <location>
        <begin position="137"/>
        <end position="153"/>
    </location>
</feature>
<feature type="transmembrane region" description="Helical" evidence="1">
    <location>
        <begin position="95"/>
        <end position="116"/>
    </location>
</feature>
<keyword evidence="1" id="KW-1133">Transmembrane helix</keyword>
<dbReference type="RefSeq" id="WP_066244944.1">
    <property type="nucleotide sequence ID" value="NZ_LRFC01000038.1"/>
</dbReference>
<evidence type="ECO:0000256" key="1">
    <source>
        <dbReference type="SAM" id="Phobius"/>
    </source>
</evidence>
<accession>A0A163PRF2</accession>
<feature type="transmembrane region" description="Helical" evidence="1">
    <location>
        <begin position="199"/>
        <end position="218"/>
    </location>
</feature>
<dbReference type="Proteomes" id="UP000076567">
    <property type="component" value="Unassembled WGS sequence"/>
</dbReference>
<proteinExistence type="predicted"/>
<feature type="transmembrane region" description="Helical" evidence="1">
    <location>
        <begin position="31"/>
        <end position="50"/>
    </location>
</feature>
<feature type="transmembrane region" description="Helical" evidence="1">
    <location>
        <begin position="230"/>
        <end position="250"/>
    </location>
</feature>
<reference evidence="3" key="1">
    <citation type="submission" date="2016-01" db="EMBL/GenBank/DDBJ databases">
        <title>Draft genome of Chromobacterium sp. F49.</title>
        <authorList>
            <person name="Hong K.W."/>
        </authorList>
    </citation>
    <scope>NUCLEOTIDE SEQUENCE [LARGE SCALE GENOMIC DNA]</scope>
    <source>
        <strain evidence="3">P7IIIA</strain>
    </source>
</reference>
<organism evidence="2 3">
    <name type="scientific">Fictibacillus phosphorivorans</name>
    <dbReference type="NCBI Taxonomy" id="1221500"/>
    <lineage>
        <taxon>Bacteria</taxon>
        <taxon>Bacillati</taxon>
        <taxon>Bacillota</taxon>
        <taxon>Bacilli</taxon>
        <taxon>Bacillales</taxon>
        <taxon>Fictibacillaceae</taxon>
        <taxon>Fictibacillus</taxon>
    </lineage>
</organism>
<comment type="caution">
    <text evidence="2">The sequence shown here is derived from an EMBL/GenBank/DDBJ whole genome shotgun (WGS) entry which is preliminary data.</text>
</comment>
<sequence>MKPIWLGIAAAFFFGVTFILNRSMDLSGGSWHWSAALRFFYMVPLLWIIVWMRGNVRPVFQELKARFGTWFIWSSVGFVLFYAPITYAAGFGEAWLVAATWQITIVAGSLLVPFFYEGEGKGKSKAGATRQKIPFKGLGFSVIILAGVALVQVQEANGVNGSAWLNVVLPVLIAAIAYPLGNRKMMVVTNKRLGAFQRAFGMTIASMPWWIVLAVVGWVESGPPTNDQLWQTFLVAISSGVIATVLFFQATDLCANNPVKLAGVEATQSAEIVFVLAGEMWLLSIASPTFLSMCGVFIIMLGMFLHSYYGKTEVVPKKSMKLAK</sequence>
<dbReference type="EMBL" id="LRFC01000038">
    <property type="protein sequence ID" value="KZE64005.1"/>
    <property type="molecule type" value="Genomic_DNA"/>
</dbReference>
<feature type="transmembrane region" description="Helical" evidence="1">
    <location>
        <begin position="159"/>
        <end position="178"/>
    </location>
</feature>
<feature type="transmembrane region" description="Helical" evidence="1">
    <location>
        <begin position="262"/>
        <end position="283"/>
    </location>
</feature>
<dbReference type="Pfam" id="PF13536">
    <property type="entry name" value="EmrE"/>
    <property type="match status" value="1"/>
</dbReference>
<evidence type="ECO:0008006" key="4">
    <source>
        <dbReference type="Google" id="ProtNLM"/>
    </source>
</evidence>
<keyword evidence="3" id="KW-1185">Reference proteome</keyword>
<keyword evidence="1" id="KW-0812">Transmembrane</keyword>
<dbReference type="InterPro" id="IPR032713">
    <property type="entry name" value="EmrE"/>
</dbReference>
<feature type="transmembrane region" description="Helical" evidence="1">
    <location>
        <begin position="70"/>
        <end position="89"/>
    </location>
</feature>
<name>A0A163PRF2_9BACL</name>
<feature type="transmembrane region" description="Helical" evidence="1">
    <location>
        <begin position="289"/>
        <end position="309"/>
    </location>
</feature>
<gene>
    <name evidence="2" type="ORF">AWM68_12915</name>
</gene>
<dbReference type="AlphaFoldDB" id="A0A163PRF2"/>